<evidence type="ECO:0000259" key="7">
    <source>
        <dbReference type="Pfam" id="PF24986"/>
    </source>
</evidence>
<dbReference type="Proteomes" id="UP000092884">
    <property type="component" value="Chromosome"/>
</dbReference>
<name>A0A1B1U562_9HELI</name>
<proteinExistence type="inferred from homology"/>
<comment type="similarity">
    <text evidence="5">Belongs to the RimM family.</text>
</comment>
<dbReference type="Pfam" id="PF24986">
    <property type="entry name" value="PRC_RimM"/>
    <property type="match status" value="1"/>
</dbReference>
<protein>
    <recommendedName>
        <fullName evidence="5">Ribosome maturation factor RimM</fullName>
    </recommendedName>
</protein>
<dbReference type="InterPro" id="IPR002676">
    <property type="entry name" value="RimM_N"/>
</dbReference>
<keyword evidence="4 5" id="KW-0143">Chaperone</keyword>
<dbReference type="GO" id="GO:0043022">
    <property type="term" value="F:ribosome binding"/>
    <property type="evidence" value="ECO:0007669"/>
    <property type="project" value="InterPro"/>
</dbReference>
<dbReference type="EMBL" id="CP016503">
    <property type="protein sequence ID" value="ANV97825.1"/>
    <property type="molecule type" value="Genomic_DNA"/>
</dbReference>
<evidence type="ECO:0000256" key="5">
    <source>
        <dbReference type="HAMAP-Rule" id="MF_00014"/>
    </source>
</evidence>
<comment type="subcellular location">
    <subcellularLocation>
        <location evidence="5">Cytoplasm</location>
    </subcellularLocation>
</comment>
<dbReference type="GO" id="GO:0005840">
    <property type="term" value="C:ribosome"/>
    <property type="evidence" value="ECO:0007669"/>
    <property type="project" value="InterPro"/>
</dbReference>
<accession>A0A1B1U562</accession>
<comment type="domain">
    <text evidence="5">The PRC barrel domain binds ribosomal protein uS19.</text>
</comment>
<dbReference type="GO" id="GO:0006364">
    <property type="term" value="P:rRNA processing"/>
    <property type="evidence" value="ECO:0007669"/>
    <property type="project" value="UniProtKB-UniRule"/>
</dbReference>
<dbReference type="NCBIfam" id="TIGR02273">
    <property type="entry name" value="16S_RimM"/>
    <property type="match status" value="1"/>
</dbReference>
<keyword evidence="9" id="KW-1185">Reference proteome</keyword>
<gene>
    <name evidence="5" type="primary">rimM</name>
    <name evidence="8" type="ORF">BBW65_02950</name>
</gene>
<comment type="function">
    <text evidence="5">An accessory protein needed during the final step in the assembly of 30S ribosomal subunit, possibly for assembly of the head region. Essential for efficient processing of 16S rRNA. May be needed both before and after RbfA during the maturation of 16S rRNA. It has affinity for free ribosomal 30S subunits but not for 70S ribosomes.</text>
</comment>
<dbReference type="InterPro" id="IPR036976">
    <property type="entry name" value="RimM_N_sf"/>
</dbReference>
<dbReference type="GO" id="GO:0042274">
    <property type="term" value="P:ribosomal small subunit biogenesis"/>
    <property type="evidence" value="ECO:0007669"/>
    <property type="project" value="UniProtKB-UniRule"/>
</dbReference>
<dbReference type="OrthoDB" id="9810331at2"/>
<dbReference type="Gene3D" id="2.30.30.240">
    <property type="entry name" value="PRC-barrel domain"/>
    <property type="match status" value="1"/>
</dbReference>
<keyword evidence="1 5" id="KW-0963">Cytoplasm</keyword>
<keyword evidence="3 5" id="KW-0698">rRNA processing</keyword>
<dbReference type="KEGG" id="het:BBW65_02950"/>
<dbReference type="PANTHER" id="PTHR33692:SF1">
    <property type="entry name" value="RIBOSOME MATURATION FACTOR RIMM"/>
    <property type="match status" value="1"/>
</dbReference>
<dbReference type="InterPro" id="IPR011961">
    <property type="entry name" value="RimM"/>
</dbReference>
<organism evidence="8 9">
    <name type="scientific">Helicobacter enhydrae</name>
    <dbReference type="NCBI Taxonomy" id="222136"/>
    <lineage>
        <taxon>Bacteria</taxon>
        <taxon>Pseudomonadati</taxon>
        <taxon>Campylobacterota</taxon>
        <taxon>Epsilonproteobacteria</taxon>
        <taxon>Campylobacterales</taxon>
        <taxon>Helicobacteraceae</taxon>
        <taxon>Helicobacter</taxon>
    </lineage>
</organism>
<dbReference type="AlphaFoldDB" id="A0A1B1U562"/>
<dbReference type="SUPFAM" id="SSF50346">
    <property type="entry name" value="PRC-barrel domain"/>
    <property type="match status" value="1"/>
</dbReference>
<dbReference type="Gene3D" id="2.40.30.60">
    <property type="entry name" value="RimM"/>
    <property type="match status" value="1"/>
</dbReference>
<evidence type="ECO:0000256" key="4">
    <source>
        <dbReference type="ARBA" id="ARBA00023186"/>
    </source>
</evidence>
<dbReference type="InterPro" id="IPR011033">
    <property type="entry name" value="PRC_barrel-like_sf"/>
</dbReference>
<feature type="domain" description="Ribosome maturation factor RimM PRC barrel" evidence="7">
    <location>
        <begin position="99"/>
        <end position="171"/>
    </location>
</feature>
<evidence type="ECO:0000259" key="6">
    <source>
        <dbReference type="Pfam" id="PF01782"/>
    </source>
</evidence>
<feature type="domain" description="RimM N-terminal" evidence="6">
    <location>
        <begin position="3"/>
        <end position="82"/>
    </location>
</feature>
<evidence type="ECO:0000256" key="2">
    <source>
        <dbReference type="ARBA" id="ARBA00022517"/>
    </source>
</evidence>
<dbReference type="GO" id="GO:0005737">
    <property type="term" value="C:cytoplasm"/>
    <property type="evidence" value="ECO:0007669"/>
    <property type="project" value="UniProtKB-SubCell"/>
</dbReference>
<dbReference type="PANTHER" id="PTHR33692">
    <property type="entry name" value="RIBOSOME MATURATION FACTOR RIMM"/>
    <property type="match status" value="1"/>
</dbReference>
<dbReference type="InterPro" id="IPR056792">
    <property type="entry name" value="PRC_RimM"/>
</dbReference>
<sequence>MIQVAKIGKTTGVFGGVKLHLLTDFPEIFQSQIVFYAKSPTIKQEALSLKLKSYHQQVAIFEGYESVESAKKLTNFALFVSLEDTRKYCQLGDDEAFYFDVIGCEIVENEEILGYVKEVERIANTDYLMIDASRADHSVEAKMPKHFMIPYIDRYIVGLDLKQKKILTKDAKDIWKSS</sequence>
<evidence type="ECO:0000313" key="9">
    <source>
        <dbReference type="Proteomes" id="UP000092884"/>
    </source>
</evidence>
<comment type="subunit">
    <text evidence="5">Binds ribosomal protein uS19.</text>
</comment>
<dbReference type="STRING" id="222136.BBW65_02950"/>
<reference evidence="9" key="1">
    <citation type="submission" date="2016-07" db="EMBL/GenBank/DDBJ databases">
        <authorList>
            <person name="Florea S."/>
            <person name="Webb J.S."/>
            <person name="Jaromczyk J."/>
            <person name="Schardl C.L."/>
        </authorList>
    </citation>
    <scope>NUCLEOTIDE SEQUENCE [LARGE SCALE GENOMIC DNA]</scope>
    <source>
        <strain evidence="9">MIT 01-6242</strain>
    </source>
</reference>
<evidence type="ECO:0000313" key="8">
    <source>
        <dbReference type="EMBL" id="ANV97825.1"/>
    </source>
</evidence>
<dbReference type="HAMAP" id="MF_00014">
    <property type="entry name" value="Ribosome_mat_RimM"/>
    <property type="match status" value="1"/>
</dbReference>
<evidence type="ECO:0000256" key="3">
    <source>
        <dbReference type="ARBA" id="ARBA00022552"/>
    </source>
</evidence>
<dbReference type="SUPFAM" id="SSF50447">
    <property type="entry name" value="Translation proteins"/>
    <property type="match status" value="1"/>
</dbReference>
<dbReference type="Pfam" id="PF01782">
    <property type="entry name" value="RimM"/>
    <property type="match status" value="1"/>
</dbReference>
<keyword evidence="2 5" id="KW-0690">Ribosome biogenesis</keyword>
<dbReference type="InterPro" id="IPR009000">
    <property type="entry name" value="Transl_B-barrel_sf"/>
</dbReference>
<evidence type="ECO:0000256" key="1">
    <source>
        <dbReference type="ARBA" id="ARBA00022490"/>
    </source>
</evidence>